<dbReference type="GO" id="GO:0005886">
    <property type="term" value="C:plasma membrane"/>
    <property type="evidence" value="ECO:0007669"/>
    <property type="project" value="UniProtKB-SubCell"/>
</dbReference>
<evidence type="ECO:0000256" key="6">
    <source>
        <dbReference type="ARBA" id="ARBA00023170"/>
    </source>
</evidence>
<dbReference type="Proteomes" id="UP000002282">
    <property type="component" value="Chromosome 2R"/>
</dbReference>
<sequence length="928" mass="107579">MHGAPIRTITDNLAPRSMVTKDPKTGEKKWIGFVANLLNNFIEKVNATLAMQSEVGEVEGKIFFVNISKWTANDLLDIGMSVDTTGEMTNFDTFTYPYLMCSYCFMVPLPERIPYNEVYGVIIDPGVLALIFLKFCIFSVLLIYIQGRSLSLASVLMNDMCLRGFLCQPFPFPRQCCRKLKLMCLLLCFASLMTTTMYGAYLKTFLYSPPPQPMMRTFGDLEGSRYKIAINWAEMDMLRFENNRILPHVSNERVEIFEDYHEFVRLRESFNSSYAFPVNSVRWGTYDEQQKLLFNPVFYYSDEICLSRDNILSFPIRRHLPYRHLFEEHILQQKEFGLLNHWIDHSFLDMLRLELTPHTDLREPSDELAIDVDDLYWILGLYALALVIYDCVFSSTSRLLNVSTVLVSSGSCNFDWNFSSLTLILSCGPEAENEANYETLVKLQINRRLVYLRGGSKPHSVCERYSQKEQYNVAAIAEDFDRSKTIYACRHFKNPNIEEVSLLDSNPVFIEQFRNMHGKPIRTAADLLSPRSMIYMDAKTGERKTTGYVANLVNTFAERVNATLELEVLANKLIVKEILGMVENEQLDIGITLESSFRMTFIDISSYPYILTSYCLMVQVPAKLPYNLVYAMIIDPLVLGIILVLFCLLSVLLIYSQKMSWQDLSLANILLNDKSLRGLLGQSFPFPLNASKKLRLIFTILCFASIMLNTMYDAYLQSFFTNPPSEPEIGSFEDIGSYNRRIAMSALEVNGLIKTNNSHFREIRVDDLEIFDNMPEVYKLRDAFNLSYNYVVTGDRWRSYAELQTIFKEPVFYYARDLCFSRLIFLSVPLRRHLPYRHLFDEHMMQQHEFGFVNYWMSHSLFDMVRLGLTPLKDLSRPLAYTPSLLMDDISWILKIYLAAVVLCVLCFLLEIGVDMWKRRVKFRNLQF</sequence>
<evidence type="ECO:0000256" key="7">
    <source>
        <dbReference type="ARBA" id="ARBA00023180"/>
    </source>
</evidence>
<feature type="transmembrane region" description="Helical" evidence="8">
    <location>
        <begin position="628"/>
        <end position="655"/>
    </location>
</feature>
<evidence type="ECO:0000256" key="2">
    <source>
        <dbReference type="ARBA" id="ARBA00022475"/>
    </source>
</evidence>
<dbReference type="OrthoDB" id="7852744at2759"/>
<evidence type="ECO:0000256" key="8">
    <source>
        <dbReference type="SAM" id="Phobius"/>
    </source>
</evidence>
<keyword evidence="5 8" id="KW-0472">Membrane</keyword>
<accession>B4P7C9</accession>
<feature type="transmembrane region" description="Helical" evidence="8">
    <location>
        <begin position="182"/>
        <end position="201"/>
    </location>
</feature>
<dbReference type="SUPFAM" id="SSF53850">
    <property type="entry name" value="Periplasmic binding protein-like II"/>
    <property type="match status" value="2"/>
</dbReference>
<evidence type="ECO:0000256" key="5">
    <source>
        <dbReference type="ARBA" id="ARBA00023136"/>
    </source>
</evidence>
<dbReference type="InterPro" id="IPR052192">
    <property type="entry name" value="Insect_Ionotropic_Sensory_Rcpt"/>
</dbReference>
<evidence type="ECO:0000256" key="4">
    <source>
        <dbReference type="ARBA" id="ARBA00022989"/>
    </source>
</evidence>
<keyword evidence="6" id="KW-0675">Receptor</keyword>
<dbReference type="PANTHER" id="PTHR42643:SF41">
    <property type="entry name" value="IONOTROPIC RECEPTOR 20A-RELATED"/>
    <property type="match status" value="1"/>
</dbReference>
<organism evidence="9 10">
    <name type="scientific">Drosophila yakuba</name>
    <name type="common">Fruit fly</name>
    <dbReference type="NCBI Taxonomy" id="7245"/>
    <lineage>
        <taxon>Eukaryota</taxon>
        <taxon>Metazoa</taxon>
        <taxon>Ecdysozoa</taxon>
        <taxon>Arthropoda</taxon>
        <taxon>Hexapoda</taxon>
        <taxon>Insecta</taxon>
        <taxon>Pterygota</taxon>
        <taxon>Neoptera</taxon>
        <taxon>Endopterygota</taxon>
        <taxon>Diptera</taxon>
        <taxon>Brachycera</taxon>
        <taxon>Muscomorpha</taxon>
        <taxon>Ephydroidea</taxon>
        <taxon>Drosophilidae</taxon>
        <taxon>Drosophila</taxon>
        <taxon>Sophophora</taxon>
    </lineage>
</organism>
<keyword evidence="7" id="KW-0325">Glycoprotein</keyword>
<keyword evidence="10" id="KW-1185">Reference proteome</keyword>
<dbReference type="KEGG" id="dya:Dyak_GE11709"/>
<dbReference type="AlphaFoldDB" id="B4P7C9"/>
<keyword evidence="4 8" id="KW-1133">Transmembrane helix</keyword>
<dbReference type="eggNOG" id="ENOG502T9I5">
    <property type="taxonomic scope" value="Eukaryota"/>
</dbReference>
<keyword evidence="2" id="KW-1003">Cell membrane</keyword>
<reference evidence="9 10" key="1">
    <citation type="journal article" date="2007" name="Nature">
        <title>Evolution of genes and genomes on the Drosophila phylogeny.</title>
        <authorList>
            <consortium name="Drosophila 12 Genomes Consortium"/>
            <person name="Clark A.G."/>
            <person name="Eisen M.B."/>
            <person name="Smith D.R."/>
            <person name="Bergman C.M."/>
            <person name="Oliver B."/>
            <person name="Markow T.A."/>
            <person name="Kaufman T.C."/>
            <person name="Kellis M."/>
            <person name="Gelbart W."/>
            <person name="Iyer V.N."/>
            <person name="Pollard D.A."/>
            <person name="Sackton T.B."/>
            <person name="Larracuente A.M."/>
            <person name="Singh N.D."/>
            <person name="Abad J.P."/>
            <person name="Abt D.N."/>
            <person name="Adryan B."/>
            <person name="Aguade M."/>
            <person name="Akashi H."/>
            <person name="Anderson W.W."/>
            <person name="Aquadro C.F."/>
            <person name="Ardell D.H."/>
            <person name="Arguello R."/>
            <person name="Artieri C.G."/>
            <person name="Barbash D.A."/>
            <person name="Barker D."/>
            <person name="Barsanti P."/>
            <person name="Batterham P."/>
            <person name="Batzoglou S."/>
            <person name="Begun D."/>
            <person name="Bhutkar A."/>
            <person name="Blanco E."/>
            <person name="Bosak S.A."/>
            <person name="Bradley R.K."/>
            <person name="Brand A.D."/>
            <person name="Brent M.R."/>
            <person name="Brooks A.N."/>
            <person name="Brown R.H."/>
            <person name="Butlin R.K."/>
            <person name="Caggese C."/>
            <person name="Calvi B.R."/>
            <person name="Bernardo de Carvalho A."/>
            <person name="Caspi A."/>
            <person name="Castrezana S."/>
            <person name="Celniker S.E."/>
            <person name="Chang J.L."/>
            <person name="Chapple C."/>
            <person name="Chatterji S."/>
            <person name="Chinwalla A."/>
            <person name="Civetta A."/>
            <person name="Clifton S.W."/>
            <person name="Comeron J.M."/>
            <person name="Costello J.C."/>
            <person name="Coyne J.A."/>
            <person name="Daub J."/>
            <person name="David R.G."/>
            <person name="Delcher A.L."/>
            <person name="Delehaunty K."/>
            <person name="Do C.B."/>
            <person name="Ebling H."/>
            <person name="Edwards K."/>
            <person name="Eickbush T."/>
            <person name="Evans J.D."/>
            <person name="Filipski A."/>
            <person name="Findeiss S."/>
            <person name="Freyhult E."/>
            <person name="Fulton L."/>
            <person name="Fulton R."/>
            <person name="Garcia A.C."/>
            <person name="Gardiner A."/>
            <person name="Garfield D.A."/>
            <person name="Garvin B.E."/>
            <person name="Gibson G."/>
            <person name="Gilbert D."/>
            <person name="Gnerre S."/>
            <person name="Godfrey J."/>
            <person name="Good R."/>
            <person name="Gotea V."/>
            <person name="Gravely B."/>
            <person name="Greenberg A.J."/>
            <person name="Griffiths-Jones S."/>
            <person name="Gross S."/>
            <person name="Guigo R."/>
            <person name="Gustafson E.A."/>
            <person name="Haerty W."/>
            <person name="Hahn M.W."/>
            <person name="Halligan D.L."/>
            <person name="Halpern A.L."/>
            <person name="Halter G.M."/>
            <person name="Han M.V."/>
            <person name="Heger A."/>
            <person name="Hillier L."/>
            <person name="Hinrichs A.S."/>
            <person name="Holmes I."/>
            <person name="Hoskins R.A."/>
            <person name="Hubisz M.J."/>
            <person name="Hultmark D."/>
            <person name="Huntley M.A."/>
            <person name="Jaffe D.B."/>
            <person name="Jagadeeshan S."/>
            <person name="Jeck W.R."/>
            <person name="Johnson J."/>
            <person name="Jones C.D."/>
            <person name="Jordan W.C."/>
            <person name="Karpen G.H."/>
            <person name="Kataoka E."/>
            <person name="Keightley P.D."/>
            <person name="Kheradpour P."/>
            <person name="Kirkness E.F."/>
            <person name="Koerich L.B."/>
            <person name="Kristiansen K."/>
            <person name="Kudrna D."/>
            <person name="Kulathinal R.J."/>
            <person name="Kumar S."/>
            <person name="Kwok R."/>
            <person name="Lander E."/>
            <person name="Langley C.H."/>
            <person name="Lapoint R."/>
            <person name="Lazzaro B.P."/>
            <person name="Lee S.J."/>
            <person name="Levesque L."/>
            <person name="Li R."/>
            <person name="Lin C.F."/>
            <person name="Lin M.F."/>
            <person name="Lindblad-Toh K."/>
            <person name="Llopart A."/>
            <person name="Long M."/>
            <person name="Low L."/>
            <person name="Lozovsky E."/>
            <person name="Lu J."/>
            <person name="Luo M."/>
            <person name="Machado C.A."/>
            <person name="Makalowski W."/>
            <person name="Marzo M."/>
            <person name="Matsuda M."/>
            <person name="Matzkin L."/>
            <person name="McAllister B."/>
            <person name="McBride C.S."/>
            <person name="McKernan B."/>
            <person name="McKernan K."/>
            <person name="Mendez-Lago M."/>
            <person name="Minx P."/>
            <person name="Mollenhauer M.U."/>
            <person name="Montooth K."/>
            <person name="Mount S.M."/>
            <person name="Mu X."/>
            <person name="Myers E."/>
            <person name="Negre B."/>
            <person name="Newfeld S."/>
            <person name="Nielsen R."/>
            <person name="Noor M.A."/>
            <person name="O'Grady P."/>
            <person name="Pachter L."/>
            <person name="Papaceit M."/>
            <person name="Parisi M.J."/>
            <person name="Parisi M."/>
            <person name="Parts L."/>
            <person name="Pedersen J.S."/>
            <person name="Pesole G."/>
            <person name="Phillippy A.M."/>
            <person name="Ponting C.P."/>
            <person name="Pop M."/>
            <person name="Porcelli D."/>
            <person name="Powell J.R."/>
            <person name="Prohaska S."/>
            <person name="Pruitt K."/>
            <person name="Puig M."/>
            <person name="Quesneville H."/>
            <person name="Ram K.R."/>
            <person name="Rand D."/>
            <person name="Rasmussen M.D."/>
            <person name="Reed L.K."/>
            <person name="Reenan R."/>
            <person name="Reily A."/>
            <person name="Remington K.A."/>
            <person name="Rieger T.T."/>
            <person name="Ritchie M.G."/>
            <person name="Robin C."/>
            <person name="Rogers Y.H."/>
            <person name="Rohde C."/>
            <person name="Rozas J."/>
            <person name="Rubenfield M.J."/>
            <person name="Ruiz A."/>
            <person name="Russo S."/>
            <person name="Salzberg S.L."/>
            <person name="Sanchez-Gracia A."/>
            <person name="Saranga D.J."/>
            <person name="Sato H."/>
            <person name="Schaeffer S.W."/>
            <person name="Schatz M.C."/>
            <person name="Schlenke T."/>
            <person name="Schwartz R."/>
            <person name="Segarra C."/>
            <person name="Singh R.S."/>
            <person name="Sirot L."/>
            <person name="Sirota M."/>
            <person name="Sisneros N.B."/>
            <person name="Smith C.D."/>
            <person name="Smith T.F."/>
            <person name="Spieth J."/>
            <person name="Stage D.E."/>
            <person name="Stark A."/>
            <person name="Stephan W."/>
            <person name="Strausberg R.L."/>
            <person name="Strempel S."/>
            <person name="Sturgill D."/>
            <person name="Sutton G."/>
            <person name="Sutton G.G."/>
            <person name="Tao W."/>
            <person name="Teichmann S."/>
            <person name="Tobari Y.N."/>
            <person name="Tomimura Y."/>
            <person name="Tsolas J.M."/>
            <person name="Valente V.L."/>
            <person name="Venter E."/>
            <person name="Venter J.C."/>
            <person name="Vicario S."/>
            <person name="Vieira F.G."/>
            <person name="Vilella A.J."/>
            <person name="Villasante A."/>
            <person name="Walenz B."/>
            <person name="Wang J."/>
            <person name="Wasserman M."/>
            <person name="Watts T."/>
            <person name="Wilson D."/>
            <person name="Wilson R.K."/>
            <person name="Wing R.A."/>
            <person name="Wolfner M.F."/>
            <person name="Wong A."/>
            <person name="Wong G.K."/>
            <person name="Wu C.I."/>
            <person name="Wu G."/>
            <person name="Yamamoto D."/>
            <person name="Yang H.P."/>
            <person name="Yang S.P."/>
            <person name="Yorke J.A."/>
            <person name="Yoshida K."/>
            <person name="Zdobnov E."/>
            <person name="Zhang P."/>
            <person name="Zhang Y."/>
            <person name="Zimin A.V."/>
            <person name="Baldwin J."/>
            <person name="Abdouelleil A."/>
            <person name="Abdulkadir J."/>
            <person name="Abebe A."/>
            <person name="Abera B."/>
            <person name="Abreu J."/>
            <person name="Acer S.C."/>
            <person name="Aftuck L."/>
            <person name="Alexander A."/>
            <person name="An P."/>
            <person name="Anderson E."/>
            <person name="Anderson S."/>
            <person name="Arachi H."/>
            <person name="Azer M."/>
            <person name="Bachantsang P."/>
            <person name="Barry A."/>
            <person name="Bayul T."/>
            <person name="Berlin A."/>
            <person name="Bessette D."/>
            <person name="Bloom T."/>
            <person name="Blye J."/>
            <person name="Boguslavskiy L."/>
            <person name="Bonnet C."/>
            <person name="Boukhgalter B."/>
            <person name="Bourzgui I."/>
            <person name="Brown A."/>
            <person name="Cahill P."/>
            <person name="Channer S."/>
            <person name="Cheshatsang Y."/>
            <person name="Chuda L."/>
            <person name="Citroen M."/>
            <person name="Collymore A."/>
            <person name="Cooke P."/>
            <person name="Costello M."/>
            <person name="D'Aco K."/>
            <person name="Daza R."/>
            <person name="De Haan G."/>
            <person name="DeGray S."/>
            <person name="DeMaso C."/>
            <person name="Dhargay N."/>
            <person name="Dooley K."/>
            <person name="Dooley E."/>
            <person name="Doricent M."/>
            <person name="Dorje P."/>
            <person name="Dorjee K."/>
            <person name="Dupes A."/>
            <person name="Elong R."/>
            <person name="Falk J."/>
            <person name="Farina A."/>
            <person name="Faro S."/>
            <person name="Ferguson D."/>
            <person name="Fisher S."/>
            <person name="Foley C.D."/>
            <person name="Franke A."/>
            <person name="Friedrich D."/>
            <person name="Gadbois L."/>
            <person name="Gearin G."/>
            <person name="Gearin C.R."/>
            <person name="Giannoukos G."/>
            <person name="Goode T."/>
            <person name="Graham J."/>
            <person name="Grandbois E."/>
            <person name="Grewal S."/>
            <person name="Gyaltsen K."/>
            <person name="Hafez N."/>
            <person name="Hagos B."/>
            <person name="Hall J."/>
            <person name="Henson C."/>
            <person name="Hollinger A."/>
            <person name="Honan T."/>
            <person name="Huard M.D."/>
            <person name="Hughes L."/>
            <person name="Hurhula B."/>
            <person name="Husby M.E."/>
            <person name="Kamat A."/>
            <person name="Kanga B."/>
            <person name="Kashin S."/>
            <person name="Khazanovich D."/>
            <person name="Kisner P."/>
            <person name="Lance K."/>
            <person name="Lara M."/>
            <person name="Lee W."/>
            <person name="Lennon N."/>
            <person name="Letendre F."/>
            <person name="LeVine R."/>
            <person name="Lipovsky A."/>
            <person name="Liu X."/>
            <person name="Liu J."/>
            <person name="Liu S."/>
            <person name="Lokyitsang T."/>
            <person name="Lokyitsang Y."/>
            <person name="Lubonja R."/>
            <person name="Lui A."/>
            <person name="MacDonald P."/>
            <person name="Magnisalis V."/>
            <person name="Maru K."/>
            <person name="Matthews C."/>
            <person name="McCusker W."/>
            <person name="McDonough S."/>
            <person name="Mehta T."/>
            <person name="Meldrim J."/>
            <person name="Meneus L."/>
            <person name="Mihai O."/>
            <person name="Mihalev A."/>
            <person name="Mihova T."/>
            <person name="Mittelman R."/>
            <person name="Mlenga V."/>
            <person name="Montmayeur A."/>
            <person name="Mulrain L."/>
            <person name="Navidi A."/>
            <person name="Naylor J."/>
            <person name="Negash T."/>
            <person name="Nguyen T."/>
            <person name="Nguyen N."/>
            <person name="Nicol R."/>
            <person name="Norbu C."/>
            <person name="Norbu N."/>
            <person name="Novod N."/>
            <person name="O'Neill B."/>
            <person name="Osman S."/>
            <person name="Markiewicz E."/>
            <person name="Oyono O.L."/>
            <person name="Patti C."/>
            <person name="Phunkhang P."/>
            <person name="Pierre F."/>
            <person name="Priest M."/>
            <person name="Raghuraman S."/>
            <person name="Rege F."/>
            <person name="Reyes R."/>
            <person name="Rise C."/>
            <person name="Rogov P."/>
            <person name="Ross K."/>
            <person name="Ryan E."/>
            <person name="Settipalli S."/>
            <person name="Shea T."/>
            <person name="Sherpa N."/>
            <person name="Shi L."/>
            <person name="Shih D."/>
            <person name="Sparrow T."/>
            <person name="Spaulding J."/>
            <person name="Stalker J."/>
            <person name="Stange-Thomann N."/>
            <person name="Stavropoulos S."/>
            <person name="Stone C."/>
            <person name="Strader C."/>
            <person name="Tesfaye S."/>
            <person name="Thomson T."/>
            <person name="Thoulutsang Y."/>
            <person name="Thoulutsang D."/>
            <person name="Topham K."/>
            <person name="Topping I."/>
            <person name="Tsamla T."/>
            <person name="Vassiliev H."/>
            <person name="Vo A."/>
            <person name="Wangchuk T."/>
            <person name="Wangdi T."/>
            <person name="Weiand M."/>
            <person name="Wilkinson J."/>
            <person name="Wilson A."/>
            <person name="Yadav S."/>
            <person name="Young G."/>
            <person name="Yu Q."/>
            <person name="Zembek L."/>
            <person name="Zhong D."/>
            <person name="Zimmer A."/>
            <person name="Zwirko Z."/>
            <person name="Jaffe D.B."/>
            <person name="Alvarez P."/>
            <person name="Brockman W."/>
            <person name="Butler J."/>
            <person name="Chin C."/>
            <person name="Gnerre S."/>
            <person name="Grabherr M."/>
            <person name="Kleber M."/>
            <person name="Mauceli E."/>
            <person name="MacCallum I."/>
        </authorList>
    </citation>
    <scope>NUCLEOTIDE SEQUENCE [LARGE SCALE GENOMIC DNA]</scope>
    <source>
        <strain evidence="10">Tai18E2 / Tucson 14021-0261.01</strain>
    </source>
</reference>
<comment type="subcellular location">
    <subcellularLocation>
        <location evidence="1">Cell membrane</location>
        <topology evidence="1">Multi-pass membrane protein</topology>
    </subcellularLocation>
</comment>
<dbReference type="EMBL" id="CM000158">
    <property type="protein sequence ID" value="EDW92074.2"/>
    <property type="molecule type" value="Genomic_DNA"/>
</dbReference>
<evidence type="ECO:0000313" key="9">
    <source>
        <dbReference type="EMBL" id="EDW92074.2"/>
    </source>
</evidence>
<gene>
    <name evidence="9" type="primary">Dyak\GE11709</name>
    <name evidence="9" type="synonym">dyak_GLEANR_12019</name>
    <name evidence="9" type="synonym">GE11709</name>
    <name evidence="9" type="ORF">Dyak_GE11709</name>
</gene>
<protein>
    <submittedName>
        <fullName evidence="9">Uncharacterized protein</fullName>
    </submittedName>
</protein>
<reference evidence="9 10" key="2">
    <citation type="journal article" date="2007" name="PLoS Biol.">
        <title>Principles of genome evolution in the Drosophila melanogaster species group.</title>
        <authorList>
            <person name="Ranz J.M."/>
            <person name="Maurin D."/>
            <person name="Chan Y.S."/>
            <person name="von Grotthuss M."/>
            <person name="Hillier L.W."/>
            <person name="Roote J."/>
            <person name="Ashburner M."/>
            <person name="Bergman C.M."/>
        </authorList>
    </citation>
    <scope>NUCLEOTIDE SEQUENCE [LARGE SCALE GENOMIC DNA]</scope>
    <source>
        <strain evidence="10">Tai18E2 / Tucson 14021-0261.01</strain>
    </source>
</reference>
<feature type="transmembrane region" description="Helical" evidence="8">
    <location>
        <begin position="694"/>
        <end position="712"/>
    </location>
</feature>
<proteinExistence type="predicted"/>
<name>B4P7C9_DROYA</name>
<evidence type="ECO:0000256" key="3">
    <source>
        <dbReference type="ARBA" id="ARBA00022692"/>
    </source>
</evidence>
<evidence type="ECO:0000256" key="1">
    <source>
        <dbReference type="ARBA" id="ARBA00004651"/>
    </source>
</evidence>
<keyword evidence="3 8" id="KW-0812">Transmembrane</keyword>
<dbReference type="PANTHER" id="PTHR42643">
    <property type="entry name" value="IONOTROPIC RECEPTOR 20A-RELATED"/>
    <property type="match status" value="1"/>
</dbReference>
<feature type="transmembrane region" description="Helical" evidence="8">
    <location>
        <begin position="892"/>
        <end position="914"/>
    </location>
</feature>
<evidence type="ECO:0000313" key="10">
    <source>
        <dbReference type="Proteomes" id="UP000002282"/>
    </source>
</evidence>
<dbReference type="HOGENOM" id="CLU_021814_2_2_1"/>
<feature type="transmembrane region" description="Helical" evidence="8">
    <location>
        <begin position="126"/>
        <end position="145"/>
    </location>
</feature>